<dbReference type="STRING" id="512565.AMIS_16130"/>
<gene>
    <name evidence="12" type="primary">secG</name>
    <name evidence="12" type="ordered locus">AMIS_16130</name>
</gene>
<dbReference type="GO" id="GO:0043952">
    <property type="term" value="P:protein transport by the Sec complex"/>
    <property type="evidence" value="ECO:0007669"/>
    <property type="project" value="TreeGrafter"/>
</dbReference>
<keyword evidence="9 11" id="KW-0472">Membrane</keyword>
<dbReference type="PANTHER" id="PTHR34182">
    <property type="entry name" value="PROTEIN-EXPORT MEMBRANE PROTEIN SECG"/>
    <property type="match status" value="1"/>
</dbReference>
<dbReference type="eggNOG" id="COG1314">
    <property type="taxonomic scope" value="Bacteria"/>
</dbReference>
<comment type="function">
    <text evidence="10 11">Involved in protein export. Participates in an early event of protein translocation.</text>
</comment>
<name>I0H1E6_ACTM4</name>
<dbReference type="HOGENOM" id="CLU_094156_7_1_11"/>
<feature type="transmembrane region" description="Helical" evidence="11">
    <location>
        <begin position="63"/>
        <end position="82"/>
    </location>
</feature>
<evidence type="ECO:0000256" key="4">
    <source>
        <dbReference type="ARBA" id="ARBA00022475"/>
    </source>
</evidence>
<keyword evidence="7 11" id="KW-1133">Transmembrane helix</keyword>
<evidence type="ECO:0000256" key="1">
    <source>
        <dbReference type="ARBA" id="ARBA00004651"/>
    </source>
</evidence>
<keyword evidence="13" id="KW-1185">Reference proteome</keyword>
<sequence>MIPTMPIAFAYTLIVLLIITSILLTLLILLHRGKGGGMSSMFGGGVTSSLAGSSVAEKNLDRYTVLVGIIWFACIVGLGFWLKLQLA</sequence>
<dbReference type="GO" id="GO:0009306">
    <property type="term" value="P:protein secretion"/>
    <property type="evidence" value="ECO:0007669"/>
    <property type="project" value="UniProtKB-UniRule"/>
</dbReference>
<keyword evidence="3 11" id="KW-0813">Transport</keyword>
<keyword evidence="4 11" id="KW-1003">Cell membrane</keyword>
<evidence type="ECO:0000256" key="6">
    <source>
        <dbReference type="ARBA" id="ARBA00022927"/>
    </source>
</evidence>
<keyword evidence="5 11" id="KW-0812">Transmembrane</keyword>
<dbReference type="KEGG" id="ams:AMIS_16130"/>
<evidence type="ECO:0000313" key="13">
    <source>
        <dbReference type="Proteomes" id="UP000007882"/>
    </source>
</evidence>
<dbReference type="Proteomes" id="UP000007882">
    <property type="component" value="Chromosome"/>
</dbReference>
<dbReference type="InterPro" id="IPR004692">
    <property type="entry name" value="SecG"/>
</dbReference>
<organism evidence="12 13">
    <name type="scientific">Actinoplanes missouriensis (strain ATCC 14538 / DSM 43046 / CBS 188.64 / JCM 3121 / NBRC 102363 / NCIMB 12654 / NRRL B-3342 / UNCC 431)</name>
    <dbReference type="NCBI Taxonomy" id="512565"/>
    <lineage>
        <taxon>Bacteria</taxon>
        <taxon>Bacillati</taxon>
        <taxon>Actinomycetota</taxon>
        <taxon>Actinomycetes</taxon>
        <taxon>Micromonosporales</taxon>
        <taxon>Micromonosporaceae</taxon>
        <taxon>Actinoplanes</taxon>
    </lineage>
</organism>
<keyword evidence="6 11" id="KW-0653">Protein transport</keyword>
<comment type="subcellular location">
    <subcellularLocation>
        <location evidence="1 11">Cell membrane</location>
        <topology evidence="1 11">Multi-pass membrane protein</topology>
    </subcellularLocation>
</comment>
<dbReference type="PRINTS" id="PR01651">
    <property type="entry name" value="SECGEXPORT"/>
</dbReference>
<evidence type="ECO:0000256" key="8">
    <source>
        <dbReference type="ARBA" id="ARBA00023010"/>
    </source>
</evidence>
<evidence type="ECO:0000256" key="10">
    <source>
        <dbReference type="ARBA" id="ARBA00025182"/>
    </source>
</evidence>
<evidence type="ECO:0000256" key="2">
    <source>
        <dbReference type="ARBA" id="ARBA00008445"/>
    </source>
</evidence>
<evidence type="ECO:0000256" key="7">
    <source>
        <dbReference type="ARBA" id="ARBA00022989"/>
    </source>
</evidence>
<dbReference type="GO" id="GO:0005886">
    <property type="term" value="C:plasma membrane"/>
    <property type="evidence" value="ECO:0007669"/>
    <property type="project" value="UniProtKB-SubCell"/>
</dbReference>
<dbReference type="EMBL" id="AP012319">
    <property type="protein sequence ID" value="BAL86833.1"/>
    <property type="molecule type" value="Genomic_DNA"/>
</dbReference>
<evidence type="ECO:0000256" key="9">
    <source>
        <dbReference type="ARBA" id="ARBA00023136"/>
    </source>
</evidence>
<feature type="transmembrane region" description="Helical" evidence="11">
    <location>
        <begin position="6"/>
        <end position="30"/>
    </location>
</feature>
<reference evidence="12 13" key="1">
    <citation type="submission" date="2012-02" db="EMBL/GenBank/DDBJ databases">
        <title>Complete genome sequence of Actinoplanes missouriensis 431 (= NBRC 102363).</title>
        <authorList>
            <person name="Ohnishi Y."/>
            <person name="Ishikawa J."/>
            <person name="Sekine M."/>
            <person name="Hosoyama A."/>
            <person name="Harada T."/>
            <person name="Narita H."/>
            <person name="Hata T."/>
            <person name="Konno Y."/>
            <person name="Tutikane K."/>
            <person name="Fujita N."/>
            <person name="Horinouchi S."/>
            <person name="Hayakawa M."/>
        </authorList>
    </citation>
    <scope>NUCLEOTIDE SEQUENCE [LARGE SCALE GENOMIC DNA]</scope>
    <source>
        <strain evidence="13">ATCC 14538 / DSM 43046 / CBS 188.64 / JCM 3121 / NBRC 102363 / NCIMB 12654 / NRRL B-3342 / UNCC 431</strain>
    </source>
</reference>
<comment type="similarity">
    <text evidence="2 11">Belongs to the SecG family.</text>
</comment>
<dbReference type="PANTHER" id="PTHR34182:SF1">
    <property type="entry name" value="PROTEIN-EXPORT MEMBRANE PROTEIN SECG"/>
    <property type="match status" value="1"/>
</dbReference>
<dbReference type="NCBIfam" id="TIGR00810">
    <property type="entry name" value="secG"/>
    <property type="match status" value="1"/>
</dbReference>
<proteinExistence type="inferred from homology"/>
<accession>I0H1E6</accession>
<evidence type="ECO:0000313" key="12">
    <source>
        <dbReference type="EMBL" id="BAL86833.1"/>
    </source>
</evidence>
<evidence type="ECO:0000256" key="3">
    <source>
        <dbReference type="ARBA" id="ARBA00022448"/>
    </source>
</evidence>
<protein>
    <recommendedName>
        <fullName evidence="11">Protein-export membrane protein SecG</fullName>
    </recommendedName>
</protein>
<dbReference type="AlphaFoldDB" id="I0H1E6"/>
<dbReference type="GO" id="GO:0015450">
    <property type="term" value="F:protein-transporting ATPase activity"/>
    <property type="evidence" value="ECO:0007669"/>
    <property type="project" value="UniProtKB-UniRule"/>
</dbReference>
<dbReference type="GO" id="GO:0065002">
    <property type="term" value="P:intracellular protein transmembrane transport"/>
    <property type="evidence" value="ECO:0007669"/>
    <property type="project" value="TreeGrafter"/>
</dbReference>
<dbReference type="PATRIC" id="fig|512565.3.peg.1625"/>
<evidence type="ECO:0000256" key="5">
    <source>
        <dbReference type="ARBA" id="ARBA00022692"/>
    </source>
</evidence>
<evidence type="ECO:0000256" key="11">
    <source>
        <dbReference type="RuleBase" id="RU365087"/>
    </source>
</evidence>
<keyword evidence="8 11" id="KW-0811">Translocation</keyword>
<dbReference type="Pfam" id="PF03840">
    <property type="entry name" value="SecG"/>
    <property type="match status" value="1"/>
</dbReference>